<gene>
    <name evidence="1" type="ORF">D7I44_01795</name>
</gene>
<dbReference type="RefSeq" id="WP_120787924.1">
    <property type="nucleotide sequence ID" value="NZ_CP032624.1"/>
</dbReference>
<evidence type="ECO:0000313" key="1">
    <source>
        <dbReference type="EMBL" id="AYG02390.1"/>
    </source>
</evidence>
<protein>
    <submittedName>
        <fullName evidence="1">Uncharacterized protein</fullName>
    </submittedName>
</protein>
<dbReference type="AlphaFoldDB" id="A0A387BMY4"/>
<keyword evidence="2" id="KW-1185">Reference proteome</keyword>
<dbReference type="KEGG" id="gry:D7I44_01795"/>
<dbReference type="Proteomes" id="UP000275069">
    <property type="component" value="Chromosome"/>
</dbReference>
<name>A0A387BMY4_9MICO</name>
<sequence>MAITRIHEDTLADAWANDDGQVVIEVDGHSIPLEPNEARELVELIMTAANDADLVAMQLENPA</sequence>
<organism evidence="1 2">
    <name type="scientific">Gryllotalpicola protaetiae</name>
    <dbReference type="NCBI Taxonomy" id="2419771"/>
    <lineage>
        <taxon>Bacteria</taxon>
        <taxon>Bacillati</taxon>
        <taxon>Actinomycetota</taxon>
        <taxon>Actinomycetes</taxon>
        <taxon>Micrococcales</taxon>
        <taxon>Microbacteriaceae</taxon>
        <taxon>Gryllotalpicola</taxon>
    </lineage>
</organism>
<dbReference type="EMBL" id="CP032624">
    <property type="protein sequence ID" value="AYG02390.1"/>
    <property type="molecule type" value="Genomic_DNA"/>
</dbReference>
<accession>A0A387BMY4</accession>
<evidence type="ECO:0000313" key="2">
    <source>
        <dbReference type="Proteomes" id="UP000275069"/>
    </source>
</evidence>
<proteinExistence type="predicted"/>
<reference evidence="1 2" key="1">
    <citation type="submission" date="2018-09" db="EMBL/GenBank/DDBJ databases">
        <title>Genome sequencing of strain 2DFW10M-5.</title>
        <authorList>
            <person name="Heo J."/>
            <person name="Kim S.-J."/>
            <person name="Kwon S.-W."/>
        </authorList>
    </citation>
    <scope>NUCLEOTIDE SEQUENCE [LARGE SCALE GENOMIC DNA]</scope>
    <source>
        <strain evidence="1 2">2DFW10M-5</strain>
    </source>
</reference>